<evidence type="ECO:0000259" key="3">
    <source>
        <dbReference type="SMART" id="SM01060"/>
    </source>
</evidence>
<dbReference type="GO" id="GO:0005739">
    <property type="term" value="C:mitochondrion"/>
    <property type="evidence" value="ECO:0007669"/>
    <property type="project" value="TreeGrafter"/>
</dbReference>
<proteinExistence type="inferred from homology"/>
<dbReference type="AlphaFoldDB" id="A0AAV6Z7G2"/>
<protein>
    <recommendedName>
        <fullName evidence="3">Catalase core domain-containing protein</fullName>
    </recommendedName>
</protein>
<keyword evidence="2" id="KW-0560">Oxidoreductase</keyword>
<evidence type="ECO:0000256" key="2">
    <source>
        <dbReference type="ARBA" id="ARBA00023324"/>
    </source>
</evidence>
<dbReference type="GO" id="GO:0042542">
    <property type="term" value="P:response to hydrogen peroxide"/>
    <property type="evidence" value="ECO:0007669"/>
    <property type="project" value="TreeGrafter"/>
</dbReference>
<dbReference type="EMBL" id="WNYA01003786">
    <property type="protein sequence ID" value="KAG8543210.1"/>
    <property type="molecule type" value="Genomic_DNA"/>
</dbReference>
<organism evidence="4 5">
    <name type="scientific">Engystomops pustulosus</name>
    <name type="common">Tungara frog</name>
    <name type="synonym">Physalaemus pustulosus</name>
    <dbReference type="NCBI Taxonomy" id="76066"/>
    <lineage>
        <taxon>Eukaryota</taxon>
        <taxon>Metazoa</taxon>
        <taxon>Chordata</taxon>
        <taxon>Craniata</taxon>
        <taxon>Vertebrata</taxon>
        <taxon>Euteleostomi</taxon>
        <taxon>Amphibia</taxon>
        <taxon>Batrachia</taxon>
        <taxon>Anura</taxon>
        <taxon>Neobatrachia</taxon>
        <taxon>Hyloidea</taxon>
        <taxon>Leptodactylidae</taxon>
        <taxon>Leiuperinae</taxon>
        <taxon>Engystomops</taxon>
    </lineage>
</organism>
<keyword evidence="5" id="KW-1185">Reference proteome</keyword>
<dbReference type="GO" id="GO:0005777">
    <property type="term" value="C:peroxisome"/>
    <property type="evidence" value="ECO:0007669"/>
    <property type="project" value="TreeGrafter"/>
</dbReference>
<comment type="caution">
    <text evidence="4">The sequence shown here is derived from an EMBL/GenBank/DDBJ whole genome shotgun (WGS) entry which is preliminary data.</text>
</comment>
<sequence>MGPRGPLLLQDSVFLDEMAHFDRERIPERVVHAKGAGAFGYFEVTHDITKYTKAKVFESIGKKTDIGIRFSTVAGEAGSADTVRDPRGFAVKFYTDEGIWDLVGNNTPIFFIRDPILFPSFIHSQKRNPQTHLKDPDMVWDFWSLRPESLHQVMFLFSDRGIPDGHRFMNGYGSHTFKLVNAKGEAVYCKFHYKTNQGIKNLTVEEADRLVVQDPDYGIRDLFQAIAKKDFPSWTLYIQVMTFQQAEKCPFNPFDLTKV</sequence>
<evidence type="ECO:0000313" key="5">
    <source>
        <dbReference type="Proteomes" id="UP000824782"/>
    </source>
</evidence>
<comment type="similarity">
    <text evidence="1">Belongs to the catalase family.</text>
</comment>
<keyword evidence="2" id="KW-0376">Hydrogen peroxide</keyword>
<dbReference type="InterPro" id="IPR020835">
    <property type="entry name" value="Catalase_sf"/>
</dbReference>
<dbReference type="SUPFAM" id="SSF56634">
    <property type="entry name" value="Heme-dependent catalase-like"/>
    <property type="match status" value="1"/>
</dbReference>
<dbReference type="InterPro" id="IPR018028">
    <property type="entry name" value="Catalase"/>
</dbReference>
<reference evidence="4" key="1">
    <citation type="thesis" date="2020" institute="ProQuest LLC" country="789 East Eisenhower Parkway, Ann Arbor, MI, USA">
        <title>Comparative Genomics and Chromosome Evolution.</title>
        <authorList>
            <person name="Mudd A.B."/>
        </authorList>
    </citation>
    <scope>NUCLEOTIDE SEQUENCE</scope>
    <source>
        <strain evidence="4">237g6f4</strain>
        <tissue evidence="4">Blood</tissue>
    </source>
</reference>
<dbReference type="PRINTS" id="PR00067">
    <property type="entry name" value="CATALASE"/>
</dbReference>
<dbReference type="PANTHER" id="PTHR11465">
    <property type="entry name" value="CATALASE"/>
    <property type="match status" value="1"/>
</dbReference>
<feature type="domain" description="Catalase core" evidence="3">
    <location>
        <begin position="1"/>
        <end position="259"/>
    </location>
</feature>
<dbReference type="GO" id="GO:0004096">
    <property type="term" value="F:catalase activity"/>
    <property type="evidence" value="ECO:0007669"/>
    <property type="project" value="InterPro"/>
</dbReference>
<accession>A0AAV6Z7G2</accession>
<dbReference type="Pfam" id="PF00199">
    <property type="entry name" value="Catalase"/>
    <property type="match status" value="1"/>
</dbReference>
<dbReference type="FunFam" id="2.40.180.10:FF:000026">
    <property type="entry name" value="Catalase"/>
    <property type="match status" value="1"/>
</dbReference>
<evidence type="ECO:0000256" key="1">
    <source>
        <dbReference type="ARBA" id="ARBA00005329"/>
    </source>
</evidence>
<dbReference type="SMART" id="SM01060">
    <property type="entry name" value="Catalase"/>
    <property type="match status" value="1"/>
</dbReference>
<dbReference type="GO" id="GO:0020037">
    <property type="term" value="F:heme binding"/>
    <property type="evidence" value="ECO:0007669"/>
    <property type="project" value="InterPro"/>
</dbReference>
<dbReference type="PROSITE" id="PS00438">
    <property type="entry name" value="CATALASE_2"/>
    <property type="match status" value="1"/>
</dbReference>
<feature type="non-terminal residue" evidence="4">
    <location>
        <position position="259"/>
    </location>
</feature>
<dbReference type="GO" id="GO:0042744">
    <property type="term" value="P:hydrogen peroxide catabolic process"/>
    <property type="evidence" value="ECO:0007669"/>
    <property type="project" value="UniProtKB-KW"/>
</dbReference>
<keyword evidence="2" id="KW-0575">Peroxidase</keyword>
<dbReference type="Proteomes" id="UP000824782">
    <property type="component" value="Unassembled WGS sequence"/>
</dbReference>
<gene>
    <name evidence="4" type="ORF">GDO81_025204</name>
</gene>
<dbReference type="Gene3D" id="2.40.180.10">
    <property type="entry name" value="Catalase core domain"/>
    <property type="match status" value="1"/>
</dbReference>
<dbReference type="InterPro" id="IPR024708">
    <property type="entry name" value="Catalase_AS"/>
</dbReference>
<name>A0AAV6Z7G2_ENGPU</name>
<dbReference type="InterPro" id="IPR011614">
    <property type="entry name" value="Catalase_core"/>
</dbReference>
<dbReference type="PANTHER" id="PTHR11465:SF67">
    <property type="entry name" value="CATALASE"/>
    <property type="match status" value="1"/>
</dbReference>
<evidence type="ECO:0000313" key="4">
    <source>
        <dbReference type="EMBL" id="KAG8543210.1"/>
    </source>
</evidence>
<dbReference type="PROSITE" id="PS51402">
    <property type="entry name" value="CATALASE_3"/>
    <property type="match status" value="1"/>
</dbReference>